<evidence type="ECO:0000256" key="1">
    <source>
        <dbReference type="ARBA" id="ARBA00007100"/>
    </source>
</evidence>
<sequence length="271" mass="30753">MSGQLTGKVNALSELLCRRDENFDDLCDSLLKSDLIELQKMTMKMEELELPAKGILSKLLHSRRVNEISKKIQGTFEKAQENSFEDVLILIDTLICNKNNEVAIKAQLNSLETQLGAEPSLEGFKTVFARFRARAINYQQAQNCSLFNLLNSNQGMPVIICALVVLLAKRKNLKFFGVNLPGHFILAQEYEDGTLAYFDPSSECFKEMTKAELRVLVNRYGYELRAEMLDPVGEVEILIRIMNNLYRIWAEQSSSLKFRAAGNIIQMMKGV</sequence>
<dbReference type="OrthoDB" id="188084at2"/>
<organism evidence="3 4">
    <name type="scientific">Lentisphaera araneosa HTCC2155</name>
    <dbReference type="NCBI Taxonomy" id="313628"/>
    <lineage>
        <taxon>Bacteria</taxon>
        <taxon>Pseudomonadati</taxon>
        <taxon>Lentisphaerota</taxon>
        <taxon>Lentisphaeria</taxon>
        <taxon>Lentisphaerales</taxon>
        <taxon>Lentisphaeraceae</taxon>
        <taxon>Lentisphaera</taxon>
    </lineage>
</organism>
<dbReference type="InterPro" id="IPR032698">
    <property type="entry name" value="SirB1_N"/>
</dbReference>
<dbReference type="AlphaFoldDB" id="A6DLM7"/>
<evidence type="ECO:0000259" key="2">
    <source>
        <dbReference type="Pfam" id="PF13369"/>
    </source>
</evidence>
<name>A6DLM7_9BACT</name>
<protein>
    <recommendedName>
        <fullName evidence="2">Protein SirB1 N-terminal domain-containing protein</fullName>
    </recommendedName>
</protein>
<dbReference type="STRING" id="313628.LNTAR_05201"/>
<keyword evidence="4" id="KW-1185">Reference proteome</keyword>
<gene>
    <name evidence="3" type="ORF">LNTAR_05201</name>
</gene>
<reference evidence="3 4" key="1">
    <citation type="journal article" date="2010" name="J. Bacteriol.">
        <title>Genome sequence of Lentisphaera araneosa HTCC2155T, the type species of the order Lentisphaerales in the phylum Lentisphaerae.</title>
        <authorList>
            <person name="Thrash J.C."/>
            <person name="Cho J.C."/>
            <person name="Vergin K.L."/>
            <person name="Morris R.M."/>
            <person name="Giovannoni S.J."/>
        </authorList>
    </citation>
    <scope>NUCLEOTIDE SEQUENCE [LARGE SCALE GENOMIC DNA]</scope>
    <source>
        <strain evidence="3 4">HTCC2155</strain>
    </source>
</reference>
<dbReference type="eggNOG" id="COG2912">
    <property type="taxonomic scope" value="Bacteria"/>
</dbReference>
<dbReference type="RefSeq" id="WP_007278786.1">
    <property type="nucleotide sequence ID" value="NZ_ABCK01000009.1"/>
</dbReference>
<feature type="domain" description="Protein SirB1 N-terminal" evidence="2">
    <location>
        <begin position="121"/>
        <end position="243"/>
    </location>
</feature>
<accession>A6DLM7</accession>
<proteinExistence type="inferred from homology"/>
<dbReference type="Proteomes" id="UP000004947">
    <property type="component" value="Unassembled WGS sequence"/>
</dbReference>
<evidence type="ECO:0000313" key="3">
    <source>
        <dbReference type="EMBL" id="EDM27482.1"/>
    </source>
</evidence>
<comment type="caution">
    <text evidence="3">The sequence shown here is derived from an EMBL/GenBank/DDBJ whole genome shotgun (WGS) entry which is preliminary data.</text>
</comment>
<comment type="similarity">
    <text evidence="1">Belongs to the UPF0162 family.</text>
</comment>
<evidence type="ECO:0000313" key="4">
    <source>
        <dbReference type="Proteomes" id="UP000004947"/>
    </source>
</evidence>
<dbReference type="Pfam" id="PF13369">
    <property type="entry name" value="Transglut_core2"/>
    <property type="match status" value="1"/>
</dbReference>
<dbReference type="EMBL" id="ABCK01000009">
    <property type="protein sequence ID" value="EDM27482.1"/>
    <property type="molecule type" value="Genomic_DNA"/>
</dbReference>